<dbReference type="PANTHER" id="PTHR46320">
    <property type="entry name" value="GLYCEROPHOSPHODIESTER PHOSPHODIESTERASE 1"/>
    <property type="match status" value="1"/>
</dbReference>
<keyword evidence="3" id="KW-1185">Reference proteome</keyword>
<evidence type="ECO:0000313" key="2">
    <source>
        <dbReference type="EMBL" id="TNM61200.1"/>
    </source>
</evidence>
<dbReference type="SUPFAM" id="SSF51695">
    <property type="entry name" value="PLC-like phosphodiesterases"/>
    <property type="match status" value="1"/>
</dbReference>
<dbReference type="GO" id="GO:0006644">
    <property type="term" value="P:phospholipid metabolic process"/>
    <property type="evidence" value="ECO:0007669"/>
    <property type="project" value="TreeGrafter"/>
</dbReference>
<dbReference type="Gene3D" id="3.20.20.190">
    <property type="entry name" value="Phosphatidylinositol (PI) phosphodiesterase"/>
    <property type="match status" value="1"/>
</dbReference>
<reference evidence="2 3" key="1">
    <citation type="submission" date="2019-06" db="EMBL/GenBank/DDBJ databases">
        <title>The draft genome of Rhizobium smilacinae PTYR-5.</title>
        <authorList>
            <person name="Liu L."/>
            <person name="Li L."/>
            <person name="Zhang X."/>
        </authorList>
    </citation>
    <scope>NUCLEOTIDE SEQUENCE [LARGE SCALE GENOMIC DNA]</scope>
    <source>
        <strain evidence="2 3">PTYR-5</strain>
    </source>
</reference>
<dbReference type="GO" id="GO:0006580">
    <property type="term" value="P:ethanolamine metabolic process"/>
    <property type="evidence" value="ECO:0007669"/>
    <property type="project" value="TreeGrafter"/>
</dbReference>
<dbReference type="OrthoDB" id="9809317at2"/>
<name>A0A5C4XF39_9HYPH</name>
<dbReference type="CDD" id="cd08566">
    <property type="entry name" value="GDPD_AtGDE_like"/>
    <property type="match status" value="1"/>
</dbReference>
<dbReference type="EMBL" id="VDMN01000006">
    <property type="protein sequence ID" value="TNM61200.1"/>
    <property type="molecule type" value="Genomic_DNA"/>
</dbReference>
<protein>
    <submittedName>
        <fullName evidence="2">Glycerophosphodiester phosphodiesterase family protein</fullName>
    </submittedName>
</protein>
<comment type="caution">
    <text evidence="2">The sequence shown here is derived from an EMBL/GenBank/DDBJ whole genome shotgun (WGS) entry which is preliminary data.</text>
</comment>
<organism evidence="2 3">
    <name type="scientific">Aliirhizobium smilacinae</name>
    <dbReference type="NCBI Taxonomy" id="1395944"/>
    <lineage>
        <taxon>Bacteria</taxon>
        <taxon>Pseudomonadati</taxon>
        <taxon>Pseudomonadota</taxon>
        <taxon>Alphaproteobacteria</taxon>
        <taxon>Hyphomicrobiales</taxon>
        <taxon>Rhizobiaceae</taxon>
        <taxon>Aliirhizobium</taxon>
    </lineage>
</organism>
<dbReference type="PROSITE" id="PS51704">
    <property type="entry name" value="GP_PDE"/>
    <property type="match status" value="1"/>
</dbReference>
<dbReference type="GO" id="GO:0008889">
    <property type="term" value="F:glycerophosphodiester phosphodiesterase activity"/>
    <property type="evidence" value="ECO:0007669"/>
    <property type="project" value="TreeGrafter"/>
</dbReference>
<dbReference type="PANTHER" id="PTHR46320:SF1">
    <property type="entry name" value="GLYCEROPHOSPHODIESTER PHOSPHODIESTERASE 1"/>
    <property type="match status" value="1"/>
</dbReference>
<accession>A0A5C4XF39</accession>
<evidence type="ECO:0000313" key="3">
    <source>
        <dbReference type="Proteomes" id="UP000311605"/>
    </source>
</evidence>
<dbReference type="InterPro" id="IPR017946">
    <property type="entry name" value="PLC-like_Pdiesterase_TIM-brl"/>
</dbReference>
<dbReference type="InterPro" id="IPR032160">
    <property type="entry name" value="DUF4996"/>
</dbReference>
<proteinExistence type="predicted"/>
<feature type="domain" description="GP-PDE" evidence="1">
    <location>
        <begin position="15"/>
        <end position="276"/>
    </location>
</feature>
<dbReference type="Pfam" id="PF03009">
    <property type="entry name" value="GDPD"/>
    <property type="match status" value="1"/>
</dbReference>
<dbReference type="InterPro" id="IPR030395">
    <property type="entry name" value="GP_PDE_dom"/>
</dbReference>
<dbReference type="Pfam" id="PF16387">
    <property type="entry name" value="DUF4996"/>
    <property type="match status" value="1"/>
</dbReference>
<dbReference type="GO" id="GO:0005886">
    <property type="term" value="C:plasma membrane"/>
    <property type="evidence" value="ECO:0007669"/>
    <property type="project" value="TreeGrafter"/>
</dbReference>
<gene>
    <name evidence="2" type="ORF">FHP24_21860</name>
</gene>
<evidence type="ECO:0000259" key="1">
    <source>
        <dbReference type="PROSITE" id="PS51704"/>
    </source>
</evidence>
<dbReference type="RefSeq" id="WP_139678371.1">
    <property type="nucleotide sequence ID" value="NZ_VDMN01000006.1"/>
</dbReference>
<dbReference type="AlphaFoldDB" id="A0A5C4XF39"/>
<dbReference type="Proteomes" id="UP000311605">
    <property type="component" value="Unassembled WGS sequence"/>
</dbReference>
<dbReference type="GO" id="GO:0070291">
    <property type="term" value="P:N-acylethanolamine metabolic process"/>
    <property type="evidence" value="ECO:0007669"/>
    <property type="project" value="TreeGrafter"/>
</dbReference>
<sequence>MTHYVDYIADQKRDPAIVAHRGAWHGAPENSLAAIERAIAVGADIVELDIRKSIDGELFIMHDDTLLRMAGIDRDAETFTMAELQAIALREDDGGAHRPATDQRIPTLKQALEIIRGRVFADLDLKDRGLFSEVAACAREMNAAPYVDLKTRVMTREELDWVLAQNIEGVPFMAMAKFTETGFQETMALLSEIKPFMCEMRFDRLETIADNRQMFRDAGMALWTNTLNMEASGEWVDKTALTDPDRIWGTLMDAGISVFQTDEPEALKTYLKARRA</sequence>